<reference evidence="2 3" key="1">
    <citation type="submission" date="2018-06" db="EMBL/GenBank/DDBJ databases">
        <authorList>
            <consortium name="Pathogen Informatics"/>
            <person name="Doyle S."/>
        </authorList>
    </citation>
    <scope>NUCLEOTIDE SEQUENCE [LARGE SCALE GENOMIC DNA]</scope>
    <source>
        <strain evidence="2 3">NCTC12195</strain>
    </source>
</reference>
<dbReference type="Pfam" id="PF08545">
    <property type="entry name" value="ACP_syn_III"/>
    <property type="match status" value="1"/>
</dbReference>
<accession>A0A380FJD2</accession>
<dbReference type="GO" id="GO:0006633">
    <property type="term" value="P:fatty acid biosynthetic process"/>
    <property type="evidence" value="ECO:0007669"/>
    <property type="project" value="InterPro"/>
</dbReference>
<dbReference type="EC" id="2.3.1.180" evidence="2"/>
<proteinExistence type="predicted"/>
<dbReference type="Proteomes" id="UP000255277">
    <property type="component" value="Unassembled WGS sequence"/>
</dbReference>
<dbReference type="GO" id="GO:0033818">
    <property type="term" value="F:beta-ketoacyl-acyl-carrier-protein synthase III activity"/>
    <property type="evidence" value="ECO:0007669"/>
    <property type="project" value="UniProtKB-EC"/>
</dbReference>
<dbReference type="GO" id="GO:0004315">
    <property type="term" value="F:3-oxoacyl-[acyl-carrier-protein] synthase activity"/>
    <property type="evidence" value="ECO:0007669"/>
    <property type="project" value="UniProtKB-EC"/>
</dbReference>
<dbReference type="EMBL" id="UHDK01000001">
    <property type="protein sequence ID" value="SUM33456.1"/>
    <property type="molecule type" value="Genomic_DNA"/>
</dbReference>
<dbReference type="EC" id="2.3.1.41" evidence="2"/>
<dbReference type="PANTHER" id="PTHR34069">
    <property type="entry name" value="3-OXOACYL-[ACYL-CARRIER-PROTEIN] SYNTHASE 3"/>
    <property type="match status" value="1"/>
</dbReference>
<dbReference type="InterPro" id="IPR016039">
    <property type="entry name" value="Thiolase-like"/>
</dbReference>
<protein>
    <submittedName>
        <fullName evidence="2">3-oxoacyl-(Acyl carrier protein) synthase III</fullName>
        <ecNumber evidence="2">2.3.1.180</ecNumber>
        <ecNumber evidence="2">2.3.1.41</ecNumber>
    </submittedName>
</protein>
<keyword evidence="2" id="KW-0012">Acyltransferase</keyword>
<keyword evidence="2" id="KW-0808">Transferase</keyword>
<dbReference type="InterPro" id="IPR013751">
    <property type="entry name" value="ACP_syn_III_N"/>
</dbReference>
<feature type="domain" description="Beta-ketoacyl-[acyl-carrier-protein] synthase III N-terminal" evidence="1">
    <location>
        <begin position="60"/>
        <end position="121"/>
    </location>
</feature>
<name>A0A380FJD2_STAGA</name>
<evidence type="ECO:0000313" key="3">
    <source>
        <dbReference type="Proteomes" id="UP000255277"/>
    </source>
</evidence>
<dbReference type="SUPFAM" id="SSF53901">
    <property type="entry name" value="Thiolase-like"/>
    <property type="match status" value="1"/>
</dbReference>
<organism evidence="2 3">
    <name type="scientific">Staphylococcus gallinarum</name>
    <dbReference type="NCBI Taxonomy" id="1293"/>
    <lineage>
        <taxon>Bacteria</taxon>
        <taxon>Bacillati</taxon>
        <taxon>Bacillota</taxon>
        <taxon>Bacilli</taxon>
        <taxon>Bacillales</taxon>
        <taxon>Staphylococcaceae</taxon>
        <taxon>Staphylococcus</taxon>
    </lineage>
</organism>
<evidence type="ECO:0000259" key="1">
    <source>
        <dbReference type="Pfam" id="PF08545"/>
    </source>
</evidence>
<gene>
    <name evidence="2" type="primary">fabH_4</name>
    <name evidence="2" type="ORF">NCTC12195_02917</name>
</gene>
<evidence type="ECO:0000313" key="2">
    <source>
        <dbReference type="EMBL" id="SUM33456.1"/>
    </source>
</evidence>
<dbReference type="AlphaFoldDB" id="A0A380FJD2"/>
<dbReference type="STRING" id="1293.SH09_04735"/>
<dbReference type="Gene3D" id="3.40.47.10">
    <property type="match status" value="1"/>
</dbReference>
<dbReference type="PANTHER" id="PTHR34069:SF2">
    <property type="entry name" value="BETA-KETOACYL-[ACYL-CARRIER-PROTEIN] SYNTHASE III"/>
    <property type="match status" value="1"/>
</dbReference>
<sequence>MMNTRSDLSYKAVLDLQQRYNVDLSDVDLIINATMTPDYKTPSVASYVQSKLGLKNCGAIDINAACAGFTYALNLANGMITSEQNKKVLVIGAESLSKVTDYSDRSTCILFGDGAGAFLVEF</sequence>
<dbReference type="GO" id="GO:0044550">
    <property type="term" value="P:secondary metabolite biosynthetic process"/>
    <property type="evidence" value="ECO:0007669"/>
    <property type="project" value="TreeGrafter"/>
</dbReference>